<dbReference type="PANTHER" id="PTHR11953">
    <property type="entry name" value="EXOSOME COMPLEX COMPONENT"/>
    <property type="match status" value="1"/>
</dbReference>
<dbReference type="PROSITE" id="PS01277">
    <property type="entry name" value="RIBONUCLEASE_PH"/>
    <property type="match status" value="1"/>
</dbReference>
<dbReference type="GO" id="GO:0009022">
    <property type="term" value="F:tRNA nucleotidyltransferase activity"/>
    <property type="evidence" value="ECO:0007669"/>
    <property type="project" value="UniProtKB-UniRule"/>
</dbReference>
<comment type="subunit">
    <text evidence="6">Homohexameric ring arranged as a trimer of dimers.</text>
</comment>
<evidence type="ECO:0000256" key="1">
    <source>
        <dbReference type="ARBA" id="ARBA00006678"/>
    </source>
</evidence>
<dbReference type="GO" id="GO:0016075">
    <property type="term" value="P:rRNA catabolic process"/>
    <property type="evidence" value="ECO:0007669"/>
    <property type="project" value="UniProtKB-UniRule"/>
</dbReference>
<evidence type="ECO:0000259" key="9">
    <source>
        <dbReference type="Pfam" id="PF03725"/>
    </source>
</evidence>
<comment type="function">
    <text evidence="6">Phosphorolytic 3'-5' exoribonuclease that plays an important role in tRNA 3'-end maturation. Removes nucleotide residues following the 3'-CCA terminus of tRNAs; can also add nucleotides to the ends of RNA molecules by using nucleoside diphosphates as substrates, but this may not be physiologically important. Probably plays a role in initiation of 16S rRNA degradation (leading to ribosome degradation) during starvation.</text>
</comment>
<dbReference type="InterPro" id="IPR015847">
    <property type="entry name" value="ExoRNase_PH_dom2"/>
</dbReference>
<dbReference type="GeneID" id="90608258"/>
<evidence type="ECO:0000256" key="2">
    <source>
        <dbReference type="ARBA" id="ARBA00022552"/>
    </source>
</evidence>
<evidence type="ECO:0000256" key="7">
    <source>
        <dbReference type="SAM" id="MobiDB-lite"/>
    </source>
</evidence>
<comment type="caution">
    <text evidence="10">The sequence shown here is derived from an EMBL/GenBank/DDBJ whole genome shotgun (WGS) entry which is preliminary data.</text>
</comment>
<keyword evidence="3 6" id="KW-0820">tRNA-binding</keyword>
<dbReference type="InterPro" id="IPR002381">
    <property type="entry name" value="RNase_PH_bac-type"/>
</dbReference>
<dbReference type="HAMAP" id="MF_00564">
    <property type="entry name" value="RNase_PH"/>
    <property type="match status" value="1"/>
</dbReference>
<dbReference type="InterPro" id="IPR050080">
    <property type="entry name" value="RNase_PH"/>
</dbReference>
<dbReference type="FunFam" id="3.30.230.70:FF:000003">
    <property type="entry name" value="Ribonuclease PH"/>
    <property type="match status" value="1"/>
</dbReference>
<feature type="region of interest" description="Disordered" evidence="7">
    <location>
        <begin position="67"/>
        <end position="87"/>
    </location>
</feature>
<evidence type="ECO:0000256" key="3">
    <source>
        <dbReference type="ARBA" id="ARBA00022555"/>
    </source>
</evidence>
<feature type="binding site" evidence="6">
    <location>
        <begin position="126"/>
        <end position="128"/>
    </location>
    <ligand>
        <name>phosphate</name>
        <dbReference type="ChEBI" id="CHEBI:43474"/>
        <note>substrate</note>
    </ligand>
</feature>
<dbReference type="SUPFAM" id="SSF55666">
    <property type="entry name" value="Ribonuclease PH domain 2-like"/>
    <property type="match status" value="1"/>
</dbReference>
<dbReference type="NCBIfam" id="TIGR01966">
    <property type="entry name" value="RNasePH"/>
    <property type="match status" value="1"/>
</dbReference>
<dbReference type="InterPro" id="IPR001247">
    <property type="entry name" value="ExoRNase_PH_dom1"/>
</dbReference>
<dbReference type="EMBL" id="NIZW01000006">
    <property type="protein sequence ID" value="PHQ35680.1"/>
    <property type="molecule type" value="Genomic_DNA"/>
</dbReference>
<dbReference type="Pfam" id="PF01138">
    <property type="entry name" value="RNase_PH"/>
    <property type="match status" value="1"/>
</dbReference>
<dbReference type="InterPro" id="IPR018336">
    <property type="entry name" value="RNase_PH_CS"/>
</dbReference>
<feature type="domain" description="Exoribonuclease phosphorolytic" evidence="9">
    <location>
        <begin position="165"/>
        <end position="229"/>
    </location>
</feature>
<keyword evidence="11" id="KW-1185">Reference proteome</keyword>
<dbReference type="EC" id="2.7.7.56" evidence="6"/>
<organism evidence="10 11">
    <name type="scientific">Rhodopirellula bahusiensis</name>
    <dbReference type="NCBI Taxonomy" id="2014065"/>
    <lineage>
        <taxon>Bacteria</taxon>
        <taxon>Pseudomonadati</taxon>
        <taxon>Planctomycetota</taxon>
        <taxon>Planctomycetia</taxon>
        <taxon>Pirellulales</taxon>
        <taxon>Pirellulaceae</taxon>
        <taxon>Rhodopirellula</taxon>
    </lineage>
</organism>
<dbReference type="InterPro" id="IPR027408">
    <property type="entry name" value="PNPase/RNase_PH_dom_sf"/>
</dbReference>
<dbReference type="Pfam" id="PF03725">
    <property type="entry name" value="RNase_PH_C"/>
    <property type="match status" value="1"/>
</dbReference>
<dbReference type="Gene3D" id="3.30.230.70">
    <property type="entry name" value="GHMP Kinase, N-terminal domain"/>
    <property type="match status" value="1"/>
</dbReference>
<keyword evidence="6" id="KW-0548">Nucleotidyltransferase</keyword>
<keyword evidence="5" id="KW-0694">RNA-binding</keyword>
<gene>
    <name evidence="6" type="primary">rph</name>
    <name evidence="10" type="ORF">CEE69_08695</name>
</gene>
<comment type="catalytic activity">
    <reaction evidence="6">
        <text>tRNA(n+1) + phosphate = tRNA(n) + a ribonucleoside 5'-diphosphate</text>
        <dbReference type="Rhea" id="RHEA:10628"/>
        <dbReference type="Rhea" id="RHEA-COMP:17343"/>
        <dbReference type="Rhea" id="RHEA-COMP:17344"/>
        <dbReference type="ChEBI" id="CHEBI:43474"/>
        <dbReference type="ChEBI" id="CHEBI:57930"/>
        <dbReference type="ChEBI" id="CHEBI:173114"/>
        <dbReference type="EC" id="2.7.7.56"/>
    </reaction>
</comment>
<evidence type="ECO:0000313" key="10">
    <source>
        <dbReference type="EMBL" id="PHQ35680.1"/>
    </source>
</evidence>
<dbReference type="GO" id="GO:0008033">
    <property type="term" value="P:tRNA processing"/>
    <property type="evidence" value="ECO:0007669"/>
    <property type="project" value="UniProtKB-UniRule"/>
</dbReference>
<dbReference type="GO" id="GO:0000049">
    <property type="term" value="F:tRNA binding"/>
    <property type="evidence" value="ECO:0007669"/>
    <property type="project" value="UniProtKB-UniRule"/>
</dbReference>
<keyword evidence="2 6" id="KW-0698">rRNA processing</keyword>
<comment type="similarity">
    <text evidence="1 6">Belongs to the RNase PH family.</text>
</comment>
<dbReference type="CDD" id="cd11362">
    <property type="entry name" value="RNase_PH_bact"/>
    <property type="match status" value="1"/>
</dbReference>
<evidence type="ECO:0000256" key="5">
    <source>
        <dbReference type="ARBA" id="ARBA00022884"/>
    </source>
</evidence>
<evidence type="ECO:0000259" key="8">
    <source>
        <dbReference type="Pfam" id="PF01138"/>
    </source>
</evidence>
<feature type="binding site" evidence="6">
    <location>
        <position position="88"/>
    </location>
    <ligand>
        <name>phosphate</name>
        <dbReference type="ChEBI" id="CHEBI:43474"/>
        <note>substrate</note>
    </ligand>
</feature>
<protein>
    <recommendedName>
        <fullName evidence="6">Ribonuclease PH</fullName>
        <shortName evidence="6">RNase PH</shortName>
        <ecNumber evidence="6">2.7.7.56</ecNumber>
    </recommendedName>
    <alternativeName>
        <fullName evidence="6">tRNA nucleotidyltransferase</fullName>
    </alternativeName>
</protein>
<sequence>MNAPTDSARPHDQIRPVEIECGYLESNPASVLYKSGKTIVLCTASVETSVPPWMEGRGKGWVTAEYNMLPGSTSPRKRRDRSGKVDGRTTEIQRLIGRSLRAIVDLRALGERSITVDCDVLQADGGTRTASITGGYIALALAVSKLAADTELDPPVDPSAVLRDSVAAISVGVIGEDIVLDLDYRLDSAADVDMNVIMTGSGRFIELQGTGEEATFDDAQLAELLRLGKIGIADLTQLQNAQLASH</sequence>
<keyword evidence="4 6" id="KW-0819">tRNA processing</keyword>
<dbReference type="PANTHER" id="PTHR11953:SF0">
    <property type="entry name" value="EXOSOME COMPLEX COMPONENT RRP41"/>
    <property type="match status" value="1"/>
</dbReference>
<dbReference type="InterPro" id="IPR036345">
    <property type="entry name" value="ExoRNase_PH_dom2_sf"/>
</dbReference>
<keyword evidence="6" id="KW-0808">Transferase</keyword>
<dbReference type="GO" id="GO:0000175">
    <property type="term" value="F:3'-5'-RNA exonuclease activity"/>
    <property type="evidence" value="ECO:0007669"/>
    <property type="project" value="UniProtKB-UniRule"/>
</dbReference>
<evidence type="ECO:0000313" key="11">
    <source>
        <dbReference type="Proteomes" id="UP000225740"/>
    </source>
</evidence>
<evidence type="ECO:0000256" key="6">
    <source>
        <dbReference type="HAMAP-Rule" id="MF_00564"/>
    </source>
</evidence>
<dbReference type="RefSeq" id="WP_099260312.1">
    <property type="nucleotide sequence ID" value="NZ_NIZW01000006.1"/>
</dbReference>
<dbReference type="Proteomes" id="UP000225740">
    <property type="component" value="Unassembled WGS sequence"/>
</dbReference>
<proteinExistence type="inferred from homology"/>
<dbReference type="OrthoDB" id="9807456at2"/>
<dbReference type="AlphaFoldDB" id="A0A2G1WA23"/>
<dbReference type="InterPro" id="IPR020568">
    <property type="entry name" value="Ribosomal_Su5_D2-typ_SF"/>
</dbReference>
<name>A0A2G1WA23_9BACT</name>
<dbReference type="GO" id="GO:0031125">
    <property type="term" value="P:rRNA 3'-end processing"/>
    <property type="evidence" value="ECO:0007669"/>
    <property type="project" value="UniProtKB-ARBA"/>
</dbReference>
<accession>A0A2G1WA23</accession>
<feature type="domain" description="Exoribonuclease phosphorolytic" evidence="8">
    <location>
        <begin position="13"/>
        <end position="142"/>
    </location>
</feature>
<reference evidence="10 11" key="1">
    <citation type="submission" date="2017-06" db="EMBL/GenBank/DDBJ databases">
        <title>Description of Rhodopirellula bahusiensis sp. nov.</title>
        <authorList>
            <person name="Kizina J."/>
            <person name="Harder J."/>
        </authorList>
    </citation>
    <scope>NUCLEOTIDE SEQUENCE [LARGE SCALE GENOMIC DNA]</scope>
    <source>
        <strain evidence="10 11">SWK21</strain>
    </source>
</reference>
<evidence type="ECO:0000256" key="4">
    <source>
        <dbReference type="ARBA" id="ARBA00022694"/>
    </source>
</evidence>
<dbReference type="SUPFAM" id="SSF54211">
    <property type="entry name" value="Ribosomal protein S5 domain 2-like"/>
    <property type="match status" value="1"/>
</dbReference>